<keyword evidence="6" id="KW-0482">Metalloprotease</keyword>
<sequence>MSRCLSIIRSGILLLVLTMATTAEARNLLGDLLNAYSKYQEVNMLLWLSGDVKAEKRFGQEVKWFLNLTNKKVKDPETLRWVNTIFDRIKPHFRDRGFDYDITVYEGNTVNAFAIPGGNIFIYKGMLDFVGSDDELAAVLAHELAHAERRHSLKHFRQSVAFQLLLQKAVKNKRDRETWGALVGALTMLKFSREDEVEADDLGQAKLFAAGFNPAAQVVLWEKFVAKFGKGDKGLMQYLSTHPPSQDRVEFARKNLAKFQVPETRDFNLSFNLLSDVQDNLLQNGSFETDLIARGQPDAWTVKEGKAFLAEGGAMTGRRSLQVVTESGLRPARVVSEFIAVKPDSRLTFTGAVRGEGDGQRVSIGAELYDAKKRLRGFIWPILANQPVTSAWTKVQGAIEGGPTPDRHLQKDTAFIRLILQQGPMSKGSVWFDDLLLQRAGVSRPTNLVAGGDFEYAGPGGLPEGLTGTPGALARDIQRFKTGYASLRLANAGSGETEVEFPPIPLNSLKEGQELQGTFHFCGSAEIKGRCLLEFLDEAGNPLSRRLIDKEFTAKPDLWQATGFRARVRFEGQEKAVARSVGLRFVAQIPAGAHLWLDGVILR</sequence>
<dbReference type="Proteomes" id="UP000252355">
    <property type="component" value="Unassembled WGS sequence"/>
</dbReference>
<evidence type="ECO:0000256" key="5">
    <source>
        <dbReference type="ARBA" id="ARBA00022833"/>
    </source>
</evidence>
<proteinExistence type="predicted"/>
<feature type="signal peptide" evidence="7">
    <location>
        <begin position="1"/>
        <end position="25"/>
    </location>
</feature>
<keyword evidence="7" id="KW-0732">Signal</keyword>
<evidence type="ECO:0000313" key="9">
    <source>
        <dbReference type="EMBL" id="RCK78057.1"/>
    </source>
</evidence>
<dbReference type="InterPro" id="IPR051156">
    <property type="entry name" value="Mito/Outer_Membr_Metalloprot"/>
</dbReference>
<evidence type="ECO:0000259" key="8">
    <source>
        <dbReference type="Pfam" id="PF01435"/>
    </source>
</evidence>
<feature type="domain" description="Peptidase M48" evidence="8">
    <location>
        <begin position="97"/>
        <end position="254"/>
    </location>
</feature>
<dbReference type="GO" id="GO:0051603">
    <property type="term" value="P:proteolysis involved in protein catabolic process"/>
    <property type="evidence" value="ECO:0007669"/>
    <property type="project" value="TreeGrafter"/>
</dbReference>
<comment type="caution">
    <text evidence="9">The sequence shown here is derived from an EMBL/GenBank/DDBJ whole genome shotgun (WGS) entry which is preliminary data.</text>
</comment>
<dbReference type="GO" id="GO:0004222">
    <property type="term" value="F:metalloendopeptidase activity"/>
    <property type="evidence" value="ECO:0007669"/>
    <property type="project" value="InterPro"/>
</dbReference>
<keyword evidence="3" id="KW-0479">Metal-binding</keyword>
<dbReference type="CDD" id="cd07331">
    <property type="entry name" value="M48C_Oma1_like"/>
    <property type="match status" value="1"/>
</dbReference>
<keyword evidence="5" id="KW-0862">Zinc</keyword>
<comment type="cofactor">
    <cofactor evidence="1">
        <name>Zn(2+)</name>
        <dbReference type="ChEBI" id="CHEBI:29105"/>
    </cofactor>
</comment>
<dbReference type="GO" id="GO:0016020">
    <property type="term" value="C:membrane"/>
    <property type="evidence" value="ECO:0007669"/>
    <property type="project" value="TreeGrafter"/>
</dbReference>
<keyword evidence="4" id="KW-0378">Hydrolase</keyword>
<evidence type="ECO:0000256" key="6">
    <source>
        <dbReference type="ARBA" id="ARBA00023049"/>
    </source>
</evidence>
<dbReference type="Gene3D" id="2.60.120.260">
    <property type="entry name" value="Galactose-binding domain-like"/>
    <property type="match status" value="1"/>
</dbReference>
<dbReference type="InterPro" id="IPR001915">
    <property type="entry name" value="Peptidase_M48"/>
</dbReference>
<name>A0A367ZJM7_9BACT</name>
<protein>
    <recommendedName>
        <fullName evidence="8">Peptidase M48 domain-containing protein</fullName>
    </recommendedName>
</protein>
<gene>
    <name evidence="9" type="ORF">OZSIB_1833</name>
</gene>
<feature type="chain" id="PRO_5017067127" description="Peptidase M48 domain-containing protein" evidence="7">
    <location>
        <begin position="26"/>
        <end position="603"/>
    </location>
</feature>
<dbReference type="AlphaFoldDB" id="A0A367ZJM7"/>
<reference evidence="9 10" key="1">
    <citation type="submission" date="2018-05" db="EMBL/GenBank/DDBJ databases">
        <title>A metagenomic window into the 2 km-deep terrestrial subsurface aquifer revealed taxonomically and functionally diverse microbial community comprising novel uncultured bacterial lineages.</title>
        <authorList>
            <person name="Kadnikov V.V."/>
            <person name="Mardanov A.V."/>
            <person name="Beletsky A.V."/>
            <person name="Banks D."/>
            <person name="Pimenov N.V."/>
            <person name="Frank Y.A."/>
            <person name="Karnachuk O.V."/>
            <person name="Ravin N.V."/>
        </authorList>
    </citation>
    <scope>NUCLEOTIDE SEQUENCE [LARGE SCALE GENOMIC DNA]</scope>
    <source>
        <strain evidence="9">BY5</strain>
    </source>
</reference>
<organism evidence="9 10">
    <name type="scientific">Candidatus Ozemobacter sibiricus</name>
    <dbReference type="NCBI Taxonomy" id="2268124"/>
    <lineage>
        <taxon>Bacteria</taxon>
        <taxon>Candidatus Ozemobacteria</taxon>
        <taxon>Candidatus Ozemobacterales</taxon>
        <taxon>Candidatus Ozemobacteraceae</taxon>
        <taxon>Candidatus Ozemobacter</taxon>
    </lineage>
</organism>
<accession>A0A367ZJM7</accession>
<evidence type="ECO:0000256" key="3">
    <source>
        <dbReference type="ARBA" id="ARBA00022723"/>
    </source>
</evidence>
<keyword evidence="2" id="KW-0645">Protease</keyword>
<evidence type="ECO:0000256" key="4">
    <source>
        <dbReference type="ARBA" id="ARBA00022801"/>
    </source>
</evidence>
<dbReference type="GO" id="GO:0046872">
    <property type="term" value="F:metal ion binding"/>
    <property type="evidence" value="ECO:0007669"/>
    <property type="project" value="UniProtKB-KW"/>
</dbReference>
<evidence type="ECO:0000313" key="10">
    <source>
        <dbReference type="Proteomes" id="UP000252355"/>
    </source>
</evidence>
<evidence type="ECO:0000256" key="7">
    <source>
        <dbReference type="SAM" id="SignalP"/>
    </source>
</evidence>
<dbReference type="Pfam" id="PF01435">
    <property type="entry name" value="Peptidase_M48"/>
    <property type="match status" value="1"/>
</dbReference>
<dbReference type="PANTHER" id="PTHR22726">
    <property type="entry name" value="METALLOENDOPEPTIDASE OMA1"/>
    <property type="match status" value="1"/>
</dbReference>
<dbReference type="PANTHER" id="PTHR22726:SF1">
    <property type="entry name" value="METALLOENDOPEPTIDASE OMA1, MITOCHONDRIAL"/>
    <property type="match status" value="1"/>
</dbReference>
<evidence type="ECO:0000256" key="1">
    <source>
        <dbReference type="ARBA" id="ARBA00001947"/>
    </source>
</evidence>
<dbReference type="Gene3D" id="3.30.2010.10">
    <property type="entry name" value="Metalloproteases ('zincins'), catalytic domain"/>
    <property type="match status" value="1"/>
</dbReference>
<evidence type="ECO:0000256" key="2">
    <source>
        <dbReference type="ARBA" id="ARBA00022670"/>
    </source>
</evidence>
<dbReference type="EMBL" id="QOQW01000028">
    <property type="protein sequence ID" value="RCK78057.1"/>
    <property type="molecule type" value="Genomic_DNA"/>
</dbReference>